<reference evidence="4" key="2">
    <citation type="submission" date="2019-01" db="EMBL/GenBank/DDBJ databases">
        <title>Genome sequence of Desulfonema ishimotonii strain Tokyo 01.</title>
        <authorList>
            <person name="Fukui M."/>
        </authorList>
    </citation>
    <scope>NUCLEOTIDE SEQUENCE [LARGE SCALE GENOMIC DNA]</scope>
    <source>
        <strain evidence="4">Tokyo 01</strain>
    </source>
</reference>
<dbReference type="OrthoDB" id="3236218at2"/>
<dbReference type="RefSeq" id="WP_124329285.1">
    <property type="nucleotide sequence ID" value="NZ_BEXT01000001.1"/>
</dbReference>
<dbReference type="InterPro" id="IPR032710">
    <property type="entry name" value="NTF2-like_dom_sf"/>
</dbReference>
<dbReference type="SUPFAM" id="SSF54427">
    <property type="entry name" value="NTF2-like"/>
    <property type="match status" value="1"/>
</dbReference>
<keyword evidence="1" id="KW-0732">Signal</keyword>
<sequence length="160" mass="18170">MKRIVMLALTVFLMTAPFCVAEEPSPEVMAELEAFYKSYVDTVQKKDIDAMMKLWAPGPGILLMGTGPGERFLGEEAVREAHLSFFDESDKEEIKLTWHKANISGNTAWVANMAYITTYASNKKNEYALNWTWVLNKTDGKWLLNMQHYSNLYCNGEAGE</sequence>
<evidence type="ECO:0000313" key="3">
    <source>
        <dbReference type="EMBL" id="GBC62077.1"/>
    </source>
</evidence>
<feature type="domain" description="SnoaL-like" evidence="2">
    <location>
        <begin position="33"/>
        <end position="151"/>
    </location>
</feature>
<dbReference type="InterPro" id="IPR037401">
    <property type="entry name" value="SnoaL-like"/>
</dbReference>
<gene>
    <name evidence="3" type="ORF">DENIS_3040</name>
</gene>
<dbReference type="AlphaFoldDB" id="A0A401FYN9"/>
<dbReference type="Gene3D" id="3.10.450.50">
    <property type="match status" value="1"/>
</dbReference>
<reference evidence="4" key="1">
    <citation type="submission" date="2017-11" db="EMBL/GenBank/DDBJ databases">
        <authorList>
            <person name="Watanabe M."/>
            <person name="Kojima H."/>
        </authorList>
    </citation>
    <scope>NUCLEOTIDE SEQUENCE [LARGE SCALE GENOMIC DNA]</scope>
    <source>
        <strain evidence="4">Tokyo 01</strain>
    </source>
</reference>
<name>A0A401FYN9_9BACT</name>
<evidence type="ECO:0000256" key="1">
    <source>
        <dbReference type="SAM" id="SignalP"/>
    </source>
</evidence>
<evidence type="ECO:0000259" key="2">
    <source>
        <dbReference type="Pfam" id="PF13474"/>
    </source>
</evidence>
<feature type="signal peptide" evidence="1">
    <location>
        <begin position="1"/>
        <end position="21"/>
    </location>
</feature>
<protein>
    <recommendedName>
        <fullName evidence="2">SnoaL-like domain-containing protein</fullName>
    </recommendedName>
</protein>
<dbReference type="Pfam" id="PF13474">
    <property type="entry name" value="SnoaL_3"/>
    <property type="match status" value="1"/>
</dbReference>
<dbReference type="Proteomes" id="UP000288096">
    <property type="component" value="Unassembled WGS sequence"/>
</dbReference>
<evidence type="ECO:0000313" key="4">
    <source>
        <dbReference type="Proteomes" id="UP000288096"/>
    </source>
</evidence>
<keyword evidence="4" id="KW-1185">Reference proteome</keyword>
<accession>A0A401FYN9</accession>
<organism evidence="3 4">
    <name type="scientific">Desulfonema ishimotonii</name>
    <dbReference type="NCBI Taxonomy" id="45657"/>
    <lineage>
        <taxon>Bacteria</taxon>
        <taxon>Pseudomonadati</taxon>
        <taxon>Thermodesulfobacteriota</taxon>
        <taxon>Desulfobacteria</taxon>
        <taxon>Desulfobacterales</taxon>
        <taxon>Desulfococcaceae</taxon>
        <taxon>Desulfonema</taxon>
    </lineage>
</organism>
<dbReference type="EMBL" id="BEXT01000001">
    <property type="protein sequence ID" value="GBC62077.1"/>
    <property type="molecule type" value="Genomic_DNA"/>
</dbReference>
<comment type="caution">
    <text evidence="3">The sequence shown here is derived from an EMBL/GenBank/DDBJ whole genome shotgun (WGS) entry which is preliminary data.</text>
</comment>
<feature type="chain" id="PRO_5018984221" description="SnoaL-like domain-containing protein" evidence="1">
    <location>
        <begin position="22"/>
        <end position="160"/>
    </location>
</feature>
<proteinExistence type="predicted"/>